<gene>
    <name evidence="1" type="ORF">F6X38_07800</name>
</gene>
<name>A0A7V7PR26_9HYPH</name>
<reference evidence="1 2" key="1">
    <citation type="submission" date="2019-09" db="EMBL/GenBank/DDBJ databases">
        <title>YIM 132180 draft genome.</title>
        <authorList>
            <person name="Zhang K."/>
        </authorList>
    </citation>
    <scope>NUCLEOTIDE SEQUENCE [LARGE SCALE GENOMIC DNA]</scope>
    <source>
        <strain evidence="1 2">YIM 132180</strain>
    </source>
</reference>
<proteinExistence type="predicted"/>
<accession>A0A7V7PR26</accession>
<evidence type="ECO:0000313" key="2">
    <source>
        <dbReference type="Proteomes" id="UP000432089"/>
    </source>
</evidence>
<keyword evidence="2" id="KW-1185">Reference proteome</keyword>
<organism evidence="1 2">
    <name type="scientific">Plantimonas leprariae</name>
    <dbReference type="NCBI Taxonomy" id="2615207"/>
    <lineage>
        <taxon>Bacteria</taxon>
        <taxon>Pseudomonadati</taxon>
        <taxon>Pseudomonadota</taxon>
        <taxon>Alphaproteobacteria</taxon>
        <taxon>Hyphomicrobiales</taxon>
        <taxon>Aurantimonadaceae</taxon>
        <taxon>Plantimonas</taxon>
    </lineage>
</organism>
<dbReference type="AlphaFoldDB" id="A0A7V7PR26"/>
<dbReference type="PROSITE" id="PS51257">
    <property type="entry name" value="PROKAR_LIPOPROTEIN"/>
    <property type="match status" value="1"/>
</dbReference>
<dbReference type="EMBL" id="VZDO01000004">
    <property type="protein sequence ID" value="KAB0680879.1"/>
    <property type="molecule type" value="Genomic_DNA"/>
</dbReference>
<dbReference type="Proteomes" id="UP000432089">
    <property type="component" value="Unassembled WGS sequence"/>
</dbReference>
<evidence type="ECO:0008006" key="3">
    <source>
        <dbReference type="Google" id="ProtNLM"/>
    </source>
</evidence>
<protein>
    <recommendedName>
        <fullName evidence="3">Lipoprotein</fullName>
    </recommendedName>
</protein>
<evidence type="ECO:0000313" key="1">
    <source>
        <dbReference type="EMBL" id="KAB0680879.1"/>
    </source>
</evidence>
<comment type="caution">
    <text evidence="1">The sequence shown here is derived from an EMBL/GenBank/DDBJ whole genome shotgun (WGS) entry which is preliminary data.</text>
</comment>
<sequence length="132" mass="13792">MSLRTPSTALLVLGILLAGCSSPRQVSAPPRGGSALDRMERLTLAANRCWFKSGDPAFASYSLAPELSSFSGRPRFLLVPKGRPEAKPLLVVEGRNGSSSVDTYGPVMDTALGGRVGADIRRWNGGATGCSA</sequence>
<dbReference type="RefSeq" id="WP_150969031.1">
    <property type="nucleotide sequence ID" value="NZ_VZDO01000004.1"/>
</dbReference>